<name>A0A9W9YVV5_9CNID</name>
<comment type="caution">
    <text evidence="1">The sequence shown here is derived from an EMBL/GenBank/DDBJ whole genome shotgun (WGS) entry which is preliminary data.</text>
</comment>
<proteinExistence type="predicted"/>
<dbReference type="AlphaFoldDB" id="A0A9W9YVV5"/>
<protein>
    <submittedName>
        <fullName evidence="1">Uncharacterized protein</fullName>
    </submittedName>
</protein>
<feature type="non-terminal residue" evidence="1">
    <location>
        <position position="112"/>
    </location>
</feature>
<evidence type="ECO:0000313" key="2">
    <source>
        <dbReference type="Proteomes" id="UP001163046"/>
    </source>
</evidence>
<dbReference type="OrthoDB" id="6009397at2759"/>
<dbReference type="Proteomes" id="UP001163046">
    <property type="component" value="Unassembled WGS sequence"/>
</dbReference>
<dbReference type="EMBL" id="MU826892">
    <property type="protein sequence ID" value="KAJ7369694.1"/>
    <property type="molecule type" value="Genomic_DNA"/>
</dbReference>
<accession>A0A9W9YVV5</accession>
<sequence length="112" mass="12748">MNHTTFEHDASALVQLGIDRFRLVRSTDGPTDKRIYNNESLQVSVRLGEDYELSGNQQSSFDVTVESHVWWKTGRGIKLPLRAINDVRILRGKICVQGQYGHNNESQFSANE</sequence>
<keyword evidence="2" id="KW-1185">Reference proteome</keyword>
<evidence type="ECO:0000313" key="1">
    <source>
        <dbReference type="EMBL" id="KAJ7369694.1"/>
    </source>
</evidence>
<organism evidence="1 2">
    <name type="scientific">Desmophyllum pertusum</name>
    <dbReference type="NCBI Taxonomy" id="174260"/>
    <lineage>
        <taxon>Eukaryota</taxon>
        <taxon>Metazoa</taxon>
        <taxon>Cnidaria</taxon>
        <taxon>Anthozoa</taxon>
        <taxon>Hexacorallia</taxon>
        <taxon>Scleractinia</taxon>
        <taxon>Caryophylliina</taxon>
        <taxon>Caryophylliidae</taxon>
        <taxon>Desmophyllum</taxon>
    </lineage>
</organism>
<gene>
    <name evidence="1" type="ORF">OS493_037094</name>
</gene>
<reference evidence="1" key="1">
    <citation type="submission" date="2023-01" db="EMBL/GenBank/DDBJ databases">
        <title>Genome assembly of the deep-sea coral Lophelia pertusa.</title>
        <authorList>
            <person name="Herrera S."/>
            <person name="Cordes E."/>
        </authorList>
    </citation>
    <scope>NUCLEOTIDE SEQUENCE</scope>
    <source>
        <strain evidence="1">USNM1676648</strain>
        <tissue evidence="1">Polyp</tissue>
    </source>
</reference>